<keyword evidence="10" id="KW-1185">Reference proteome</keyword>
<feature type="transmembrane region" description="Helical" evidence="8">
    <location>
        <begin position="203"/>
        <end position="222"/>
    </location>
</feature>
<feature type="transmembrane region" description="Helical" evidence="8">
    <location>
        <begin position="69"/>
        <end position="93"/>
    </location>
</feature>
<proteinExistence type="inferred from homology"/>
<keyword evidence="3" id="KW-0813">Transport</keyword>
<gene>
    <name evidence="9" type="ordered locus">Spico_1528</name>
</gene>
<dbReference type="InterPro" id="IPR002781">
    <property type="entry name" value="TM_pro_TauE-like"/>
</dbReference>
<evidence type="ECO:0000256" key="2">
    <source>
        <dbReference type="ARBA" id="ARBA00009142"/>
    </source>
</evidence>
<dbReference type="HOGENOM" id="CLU_045498_2_3_12"/>
<dbReference type="RefSeq" id="WP_013740125.1">
    <property type="nucleotide sequence ID" value="NC_015436.1"/>
</dbReference>
<dbReference type="EMBL" id="CP002659">
    <property type="protein sequence ID" value="AEC02731.1"/>
    <property type="molecule type" value="Genomic_DNA"/>
</dbReference>
<dbReference type="Proteomes" id="UP000007939">
    <property type="component" value="Chromosome"/>
</dbReference>
<evidence type="ECO:0000256" key="5">
    <source>
        <dbReference type="ARBA" id="ARBA00022692"/>
    </source>
</evidence>
<evidence type="ECO:0000313" key="9">
    <source>
        <dbReference type="EMBL" id="AEC02731.1"/>
    </source>
</evidence>
<feature type="transmembrane region" description="Helical" evidence="8">
    <location>
        <begin position="150"/>
        <end position="168"/>
    </location>
</feature>
<dbReference type="Pfam" id="PF01925">
    <property type="entry name" value="TauE"/>
    <property type="match status" value="1"/>
</dbReference>
<evidence type="ECO:0000256" key="7">
    <source>
        <dbReference type="ARBA" id="ARBA00023136"/>
    </source>
</evidence>
<feature type="transmembrane region" description="Helical" evidence="8">
    <location>
        <begin position="99"/>
        <end position="117"/>
    </location>
</feature>
<evidence type="ECO:0000256" key="8">
    <source>
        <dbReference type="RuleBase" id="RU363041"/>
    </source>
</evidence>
<keyword evidence="4 8" id="KW-1003">Cell membrane</keyword>
<dbReference type="OrthoDB" id="554695at2"/>
<dbReference type="eggNOG" id="COG0730">
    <property type="taxonomic scope" value="Bacteria"/>
</dbReference>
<keyword evidence="5 8" id="KW-0812">Transmembrane</keyword>
<accession>F4GIW3</accession>
<keyword evidence="6 8" id="KW-1133">Transmembrane helix</keyword>
<dbReference type="InterPro" id="IPR052017">
    <property type="entry name" value="TSUP"/>
</dbReference>
<comment type="similarity">
    <text evidence="2 8">Belongs to the 4-toluene sulfonate uptake permease (TSUP) (TC 2.A.102) family.</text>
</comment>
<dbReference type="KEGG" id="scc:Spico_1528"/>
<comment type="subcellular location">
    <subcellularLocation>
        <location evidence="1 8">Cell membrane</location>
        <topology evidence="1 8">Multi-pass membrane protein</topology>
    </subcellularLocation>
</comment>
<dbReference type="STRING" id="760011.Spico_1528"/>
<evidence type="ECO:0000313" key="10">
    <source>
        <dbReference type="Proteomes" id="UP000007939"/>
    </source>
</evidence>
<protein>
    <recommendedName>
        <fullName evidence="8">Probable membrane transporter protein</fullName>
    </recommendedName>
</protein>
<reference evidence="9 10" key="2">
    <citation type="journal article" date="2012" name="Stand. Genomic Sci.">
        <title>Complete genome sequence of the termite hindgut bacterium Spirochaeta coccoides type strain (SPN1(T)), reclassification in the genus Sphaerochaeta as Sphaerochaeta coccoides comb. nov. and emendations of the family Spirochaetaceae and the genus Sphaerochaeta.</title>
        <authorList>
            <person name="Abt B."/>
            <person name="Han C."/>
            <person name="Scheuner C."/>
            <person name="Lu M."/>
            <person name="Lapidus A."/>
            <person name="Nolan M."/>
            <person name="Lucas S."/>
            <person name="Hammon N."/>
            <person name="Deshpande S."/>
            <person name="Cheng J.F."/>
            <person name="Tapia R."/>
            <person name="Goodwin L.A."/>
            <person name="Pitluck S."/>
            <person name="Liolios K."/>
            <person name="Pagani I."/>
            <person name="Ivanova N."/>
            <person name="Mavromatis K."/>
            <person name="Mikhailova N."/>
            <person name="Huntemann M."/>
            <person name="Pati A."/>
            <person name="Chen A."/>
            <person name="Palaniappan K."/>
            <person name="Land M."/>
            <person name="Hauser L."/>
            <person name="Brambilla E.M."/>
            <person name="Rohde M."/>
            <person name="Spring S."/>
            <person name="Gronow S."/>
            <person name="Goker M."/>
            <person name="Woyke T."/>
            <person name="Bristow J."/>
            <person name="Eisen J.A."/>
            <person name="Markowitz V."/>
            <person name="Hugenholtz P."/>
            <person name="Kyrpides N.C."/>
            <person name="Klenk H.P."/>
            <person name="Detter J.C."/>
        </authorList>
    </citation>
    <scope>NUCLEOTIDE SEQUENCE [LARGE SCALE GENOMIC DNA]</scope>
    <source>
        <strain evidence="10">ATCC BAA-1237 / DSM 17374 / SPN1</strain>
    </source>
</reference>
<evidence type="ECO:0000256" key="6">
    <source>
        <dbReference type="ARBA" id="ARBA00022989"/>
    </source>
</evidence>
<dbReference type="GO" id="GO:0005886">
    <property type="term" value="C:plasma membrane"/>
    <property type="evidence" value="ECO:0007669"/>
    <property type="project" value="UniProtKB-SubCell"/>
</dbReference>
<feature type="transmembrane region" description="Helical" evidence="8">
    <location>
        <begin position="180"/>
        <end position="197"/>
    </location>
</feature>
<reference evidence="10" key="1">
    <citation type="submission" date="2011-04" db="EMBL/GenBank/DDBJ databases">
        <title>The complete genome of Spirochaeta coccoides DSM 17374.</title>
        <authorList>
            <person name="Lucas S."/>
            <person name="Copeland A."/>
            <person name="Lapidus A."/>
            <person name="Bruce D."/>
            <person name="Goodwin L."/>
            <person name="Pitluck S."/>
            <person name="Peters L."/>
            <person name="Kyrpides N."/>
            <person name="Mavromatis K."/>
            <person name="Pagani I."/>
            <person name="Ivanova N."/>
            <person name="Ovchinnikova G."/>
            <person name="Lu M."/>
            <person name="Detter J.C."/>
            <person name="Tapia R."/>
            <person name="Han C."/>
            <person name="Land M."/>
            <person name="Hauser L."/>
            <person name="Markowitz V."/>
            <person name="Cheng J.-F."/>
            <person name="Hugenholtz P."/>
            <person name="Woyke T."/>
            <person name="Wu D."/>
            <person name="Spring S."/>
            <person name="Schroeder M."/>
            <person name="Brambilla E."/>
            <person name="Klenk H.-P."/>
            <person name="Eisen J.A."/>
        </authorList>
    </citation>
    <scope>NUCLEOTIDE SEQUENCE [LARGE SCALE GENOMIC DNA]</scope>
    <source>
        <strain evidence="10">ATCC BAA-1237 / DSM 17374 / SPN1</strain>
    </source>
</reference>
<feature type="transmembrane region" description="Helical" evidence="8">
    <location>
        <begin position="229"/>
        <end position="247"/>
    </location>
</feature>
<sequence>MLSLGGFLLIFLIFMAGLVDSIAGGGGLISLAAYSVFGLPPHLALGTNKFASCSGTTVAALRYIRAKDVVWRTALSAALCSGLGSLVGARLVLTVEPRIVSILMLVLTPVLAVFTLVNKNLGKASRDIPASRALVMSLVLGLAVGCYDGFFGPGSGMFLTLGFTALVGLEIEKACGNTKIVNLASNIGALTIFIINGQVDYAVAIPCALASIAGNYVGSGLAIRNGIKIVRPFFIVVLSLLFVTLALDWK</sequence>
<dbReference type="PANTHER" id="PTHR30269">
    <property type="entry name" value="TRANSMEMBRANE PROTEIN YFCA"/>
    <property type="match status" value="1"/>
</dbReference>
<evidence type="ECO:0000256" key="3">
    <source>
        <dbReference type="ARBA" id="ARBA00022448"/>
    </source>
</evidence>
<organism evidence="9 10">
    <name type="scientific">Parasphaerochaeta coccoides (strain ATCC BAA-1237 / DSM 17374 / SPN1)</name>
    <name type="common">Sphaerochaeta coccoides</name>
    <dbReference type="NCBI Taxonomy" id="760011"/>
    <lineage>
        <taxon>Bacteria</taxon>
        <taxon>Pseudomonadati</taxon>
        <taxon>Spirochaetota</taxon>
        <taxon>Spirochaetia</taxon>
        <taxon>Spirochaetales</taxon>
        <taxon>Sphaerochaetaceae</taxon>
        <taxon>Parasphaerochaeta</taxon>
    </lineage>
</organism>
<name>F4GIW3_PARC1</name>
<evidence type="ECO:0000256" key="1">
    <source>
        <dbReference type="ARBA" id="ARBA00004651"/>
    </source>
</evidence>
<keyword evidence="7 8" id="KW-0472">Membrane</keyword>
<evidence type="ECO:0000256" key="4">
    <source>
        <dbReference type="ARBA" id="ARBA00022475"/>
    </source>
</evidence>
<dbReference type="AlphaFoldDB" id="F4GIW3"/>
<dbReference type="PANTHER" id="PTHR30269:SF0">
    <property type="entry name" value="MEMBRANE TRANSPORTER PROTEIN YFCA-RELATED"/>
    <property type="match status" value="1"/>
</dbReference>